<dbReference type="OrthoDB" id="28322at2759"/>
<feature type="coiled-coil region" evidence="3">
    <location>
        <begin position="327"/>
        <end position="354"/>
    </location>
</feature>
<evidence type="ECO:0000259" key="5">
    <source>
        <dbReference type="PROSITE" id="PS51914"/>
    </source>
</evidence>
<accession>A0A5N5SZC4</accession>
<evidence type="ECO:0000256" key="3">
    <source>
        <dbReference type="SAM" id="Coils"/>
    </source>
</evidence>
<evidence type="ECO:0000259" key="4">
    <source>
        <dbReference type="PROSITE" id="PS51912"/>
    </source>
</evidence>
<dbReference type="Pfam" id="PF13015">
    <property type="entry name" value="PRKCSH_1"/>
    <property type="match status" value="1"/>
</dbReference>
<keyword evidence="1" id="KW-0732">Signal</keyword>
<dbReference type="PROSITE" id="PS51914">
    <property type="entry name" value="MRH"/>
    <property type="match status" value="1"/>
</dbReference>
<dbReference type="InterPro" id="IPR039794">
    <property type="entry name" value="Gtb1-like"/>
</dbReference>
<feature type="domain" description="MRH" evidence="5">
    <location>
        <begin position="153"/>
        <end position="256"/>
    </location>
</feature>
<feature type="domain" description="DMAP1-binding" evidence="4">
    <location>
        <begin position="261"/>
        <end position="357"/>
    </location>
</feature>
<keyword evidence="3" id="KW-0175">Coiled coil</keyword>
<reference evidence="6 7" key="1">
    <citation type="journal article" date="2019" name="PLoS Biol.">
        <title>Sex chromosomes control vertical transmission of feminizing Wolbachia symbionts in an isopod.</title>
        <authorList>
            <person name="Becking T."/>
            <person name="Chebbi M.A."/>
            <person name="Giraud I."/>
            <person name="Moumen B."/>
            <person name="Laverre T."/>
            <person name="Caubet Y."/>
            <person name="Peccoud J."/>
            <person name="Gilbert C."/>
            <person name="Cordaux R."/>
        </authorList>
    </citation>
    <scope>NUCLEOTIDE SEQUENCE [LARGE SCALE GENOMIC DNA]</scope>
    <source>
        <strain evidence="6">ANa2</strain>
        <tissue evidence="6">Whole body excluding digestive tract and cuticle</tissue>
    </source>
</reference>
<dbReference type="InterPro" id="IPR036607">
    <property type="entry name" value="PRKCSH"/>
</dbReference>
<dbReference type="PROSITE" id="PS51912">
    <property type="entry name" value="DMAP1_BIND"/>
    <property type="match status" value="1"/>
</dbReference>
<dbReference type="PANTHER" id="PTHR12630">
    <property type="entry name" value="N-LINKED OLIGOSACCHARIDE PROCESSING"/>
    <property type="match status" value="1"/>
</dbReference>
<keyword evidence="2" id="KW-1015">Disulfide bond</keyword>
<dbReference type="Proteomes" id="UP000326759">
    <property type="component" value="Unassembled WGS sequence"/>
</dbReference>
<dbReference type="GO" id="GO:0005794">
    <property type="term" value="C:Golgi apparatus"/>
    <property type="evidence" value="ECO:0007669"/>
    <property type="project" value="TreeGrafter"/>
</dbReference>
<dbReference type="EMBL" id="SEYY01017867">
    <property type="protein sequence ID" value="KAB7499566.1"/>
    <property type="molecule type" value="Genomic_DNA"/>
</dbReference>
<dbReference type="SUPFAM" id="SSF50911">
    <property type="entry name" value="Mannose 6-phosphate receptor domain"/>
    <property type="match status" value="1"/>
</dbReference>
<dbReference type="InterPro" id="IPR010506">
    <property type="entry name" value="DMAP1-bd"/>
</dbReference>
<dbReference type="InterPro" id="IPR009011">
    <property type="entry name" value="Man6P_isomerase_rcpt-bd_dom_sf"/>
</dbReference>
<organism evidence="6 7">
    <name type="scientific">Armadillidium nasatum</name>
    <dbReference type="NCBI Taxonomy" id="96803"/>
    <lineage>
        <taxon>Eukaryota</taxon>
        <taxon>Metazoa</taxon>
        <taxon>Ecdysozoa</taxon>
        <taxon>Arthropoda</taxon>
        <taxon>Crustacea</taxon>
        <taxon>Multicrustacea</taxon>
        <taxon>Malacostraca</taxon>
        <taxon>Eumalacostraca</taxon>
        <taxon>Peracarida</taxon>
        <taxon>Isopoda</taxon>
        <taxon>Oniscidea</taxon>
        <taxon>Crinocheta</taxon>
        <taxon>Armadillidiidae</taxon>
        <taxon>Armadillidium</taxon>
    </lineage>
</organism>
<comment type="caution">
    <text evidence="6">The sequence shown here is derived from an EMBL/GenBank/DDBJ whole genome shotgun (WGS) entry which is preliminary data.</text>
</comment>
<evidence type="ECO:0000256" key="1">
    <source>
        <dbReference type="ARBA" id="ARBA00022729"/>
    </source>
</evidence>
<keyword evidence="7" id="KW-1185">Reference proteome</keyword>
<evidence type="ECO:0000313" key="6">
    <source>
        <dbReference type="EMBL" id="KAB7499566.1"/>
    </source>
</evidence>
<protein>
    <submittedName>
        <fullName evidence="6">N-acetylglucosamine-1-phosphotransferase subunit gamma</fullName>
    </submittedName>
</protein>
<proteinExistence type="predicted"/>
<evidence type="ECO:0000313" key="7">
    <source>
        <dbReference type="Proteomes" id="UP000326759"/>
    </source>
</evidence>
<sequence>MFGAYFHIRINSRNGLIVSFNVDIVFGIPGTQCLSFMTRFSLLKLKLHIKPIFHKLGFTVNANSFNYSFVIIVFINHLVSRSFVSLPYSLENEKIPIKIVNEYSKGEDFGPNFGFHEDIGVNELSFDHEAKESKVKTNPSSFSGPQQFKALMGLCFPYLDDKYKFKFCPFQNVTQEEVTATYEPFKGVLGVWGEWVIVNNSFKAMQFLGGAKCGSGSDRRVKVLIKCGNAHHLTKMFEPLKCIYEGEFYTPLACGKNALVVYPRLPASLQKEWDKIETQKHFDILTQKGYDEELKRLFMKAGFYLSDKQKESLSDQDSPDNSCEAAKILLENRIKEFEKKVLEQEEIIKSLQHSKKS</sequence>
<dbReference type="PANTHER" id="PTHR12630:SF6">
    <property type="entry name" value="N-ACETYLGLUCOSAMINE-1-PHOSPHOTRANSFERASE SUBUNIT GAMMA"/>
    <property type="match status" value="1"/>
</dbReference>
<keyword evidence="6" id="KW-0808">Transferase</keyword>
<dbReference type="InterPro" id="IPR044865">
    <property type="entry name" value="MRH_dom"/>
</dbReference>
<dbReference type="AlphaFoldDB" id="A0A5N5SZC4"/>
<gene>
    <name evidence="6" type="primary">GNPTG</name>
    <name evidence="6" type="ORF">Anas_02770</name>
</gene>
<dbReference type="Gene3D" id="2.70.130.10">
    <property type="entry name" value="Mannose-6-phosphate receptor binding domain"/>
    <property type="match status" value="1"/>
</dbReference>
<evidence type="ECO:0000256" key="2">
    <source>
        <dbReference type="ARBA" id="ARBA00023157"/>
    </source>
</evidence>
<name>A0A5N5SZC4_9CRUS</name>
<dbReference type="GO" id="GO:0016740">
    <property type="term" value="F:transferase activity"/>
    <property type="evidence" value="ECO:0007669"/>
    <property type="project" value="UniProtKB-KW"/>
</dbReference>